<evidence type="ECO:0000313" key="10">
    <source>
        <dbReference type="Proteomes" id="UP000722336"/>
    </source>
</evidence>
<evidence type="ECO:0000256" key="4">
    <source>
        <dbReference type="ARBA" id="ARBA00023143"/>
    </source>
</evidence>
<comment type="function">
    <text evidence="5 7">Structural component of flagellum, the bacterial motility apparatus. Part of the rod structure of flagellar basal body.</text>
</comment>
<keyword evidence="9" id="KW-0966">Cell projection</keyword>
<dbReference type="Proteomes" id="UP000722336">
    <property type="component" value="Unassembled WGS sequence"/>
</dbReference>
<evidence type="ECO:0000259" key="8">
    <source>
        <dbReference type="Pfam" id="PF00460"/>
    </source>
</evidence>
<accession>A0ABS6SGJ4</accession>
<dbReference type="PANTHER" id="PTHR30435:SF12">
    <property type="entry name" value="FLAGELLAR BASAL BODY ROD PROTEIN FLGB"/>
    <property type="match status" value="1"/>
</dbReference>
<dbReference type="InterPro" id="IPR019776">
    <property type="entry name" value="Flagellar_basal_body_rod_CS"/>
</dbReference>
<keyword evidence="9" id="KW-0969">Cilium</keyword>
<gene>
    <name evidence="9" type="primary">flgB</name>
    <name evidence="9" type="ORF">KCG44_09470</name>
</gene>
<dbReference type="Pfam" id="PF00460">
    <property type="entry name" value="Flg_bb_rod"/>
    <property type="match status" value="1"/>
</dbReference>
<name>A0ABS6SGJ4_9SPHN</name>
<organism evidence="9 10">
    <name type="scientific">Pacificimonas pallii</name>
    <dbReference type="NCBI Taxonomy" id="2827236"/>
    <lineage>
        <taxon>Bacteria</taxon>
        <taxon>Pseudomonadati</taxon>
        <taxon>Pseudomonadota</taxon>
        <taxon>Alphaproteobacteria</taxon>
        <taxon>Sphingomonadales</taxon>
        <taxon>Sphingosinicellaceae</taxon>
        <taxon>Pacificimonas</taxon>
    </lineage>
</organism>
<evidence type="ECO:0000256" key="1">
    <source>
        <dbReference type="ARBA" id="ARBA00004117"/>
    </source>
</evidence>
<evidence type="ECO:0000313" key="9">
    <source>
        <dbReference type="EMBL" id="MBV7257011.1"/>
    </source>
</evidence>
<keyword evidence="9" id="KW-0282">Flagellum</keyword>
<comment type="caution">
    <text evidence="9">The sequence shown here is derived from an EMBL/GenBank/DDBJ whole genome shotgun (WGS) entry which is preliminary data.</text>
</comment>
<feature type="domain" description="Flagellar basal body rod protein N-terminal" evidence="8">
    <location>
        <begin position="13"/>
        <end position="38"/>
    </location>
</feature>
<comment type="similarity">
    <text evidence="2 7">Belongs to the flagella basal body rod proteins family.</text>
</comment>
<evidence type="ECO:0000256" key="7">
    <source>
        <dbReference type="PIRNR" id="PIRNR002889"/>
    </source>
</evidence>
<sequence length="131" mass="13567">MNAIDKYLDGSARALGVHSQRLDLIASNIANAATPGFKARDIDFASALGAARDGMGTLAKSNGRHLDASATGAGGAMEAKYRVPNQTSLDGNTVELASEQVAFAENAARYEATIGILNGRIKTLMSAIKGE</sequence>
<evidence type="ECO:0000256" key="6">
    <source>
        <dbReference type="ARBA" id="ARBA00026072"/>
    </source>
</evidence>
<dbReference type="PROSITE" id="PS00588">
    <property type="entry name" value="FLAGELLA_BB_ROD"/>
    <property type="match status" value="1"/>
</dbReference>
<dbReference type="PANTHER" id="PTHR30435">
    <property type="entry name" value="FLAGELLAR PROTEIN"/>
    <property type="match status" value="1"/>
</dbReference>
<keyword evidence="4 7" id="KW-0975">Bacterial flagellum</keyword>
<comment type="subunit">
    <text evidence="6">The basal body constitutes a major portion of the flagellar organelle and consists of a number of rings mounted on a central rod. In Gram-negative bacteria, at least four rings, L, P, S and M are present, whereas Gram-positive bacteria lack the L and P rings. The rod consists of about 26 subunits of FlgG in the distal portion, and FlgB, FlgC and FlgF build up the proximal portion of the rod with about 6 subunits each. Rod assembly occurs by export via the flagellum-specific pathway of its constituent proteins and by their incorporation into the rod structure in the probable order of FlgB, FlgC, FlgF and FlgG. Another protein, FliE, also assembles onto the stable rod structure.</text>
</comment>
<dbReference type="InterPro" id="IPR006300">
    <property type="entry name" value="FlgB"/>
</dbReference>
<dbReference type="RefSeq" id="WP_218445851.1">
    <property type="nucleotide sequence ID" value="NZ_JAGSPA010000003.1"/>
</dbReference>
<proteinExistence type="inferred from homology"/>
<dbReference type="PIRSF" id="PIRSF002889">
    <property type="entry name" value="Rod_FlgB"/>
    <property type="match status" value="1"/>
</dbReference>
<reference evidence="9 10" key="1">
    <citation type="submission" date="2021-04" db="EMBL/GenBank/DDBJ databases">
        <authorList>
            <person name="Pira H."/>
            <person name="Risdian C."/>
            <person name="Wink J."/>
        </authorList>
    </citation>
    <scope>NUCLEOTIDE SEQUENCE [LARGE SCALE GENOMIC DNA]</scope>
    <source>
        <strain evidence="9 10">WHA3</strain>
    </source>
</reference>
<evidence type="ECO:0000256" key="3">
    <source>
        <dbReference type="ARBA" id="ARBA00014376"/>
    </source>
</evidence>
<comment type="subcellular location">
    <subcellularLocation>
        <location evidence="1 7">Bacterial flagellum basal body</location>
    </subcellularLocation>
</comment>
<evidence type="ECO:0000256" key="2">
    <source>
        <dbReference type="ARBA" id="ARBA00009677"/>
    </source>
</evidence>
<protein>
    <recommendedName>
        <fullName evidence="3 7">Flagellar basal body rod protein FlgB</fullName>
    </recommendedName>
</protein>
<evidence type="ECO:0000256" key="5">
    <source>
        <dbReference type="ARBA" id="ARBA00024934"/>
    </source>
</evidence>
<dbReference type="InterPro" id="IPR001444">
    <property type="entry name" value="Flag_bb_rod_N"/>
</dbReference>
<dbReference type="NCBIfam" id="TIGR01396">
    <property type="entry name" value="FlgB"/>
    <property type="match status" value="1"/>
</dbReference>
<keyword evidence="10" id="KW-1185">Reference proteome</keyword>
<dbReference type="EMBL" id="JAGSPA010000003">
    <property type="protein sequence ID" value="MBV7257011.1"/>
    <property type="molecule type" value="Genomic_DNA"/>
</dbReference>